<name>A0A9P0IBN8_SPOLI</name>
<reference evidence="2" key="1">
    <citation type="submission" date="2022-02" db="EMBL/GenBank/DDBJ databases">
        <authorList>
            <person name="King R."/>
        </authorList>
    </citation>
    <scope>NUCLEOTIDE SEQUENCE</scope>
</reference>
<evidence type="ECO:0000313" key="2">
    <source>
        <dbReference type="EMBL" id="CAH1643765.1"/>
    </source>
</evidence>
<dbReference type="AlphaFoldDB" id="A0A9P0IBN8"/>
<evidence type="ECO:0000256" key="1">
    <source>
        <dbReference type="SAM" id="MobiDB-lite"/>
    </source>
</evidence>
<keyword evidence="3" id="KW-1185">Reference proteome</keyword>
<feature type="region of interest" description="Disordered" evidence="1">
    <location>
        <begin position="222"/>
        <end position="279"/>
    </location>
</feature>
<sequence length="358" mass="39737">MSSEPLIVNEVLAFLKYAVEIRLDDFSIMQACMSTYKTKEIKIARLILFTTLHRYNQIPCRKQESTEDILMDIIILMKKTDPYDLLTFVAQDLSKLPSPNTFDITRIFEDITSLKDSVAELKTRLEVSNSTISDLRAEVALLRSSISVSISPDPCNMNTVREPANAATTRKSMVTSVSPVETESVAIHAAATGTSVLVQVQERIDTLSANCAYANGASASQSVTSQKKEVVQTKRDQANQTSSKKDTCDHGGSIKVEKKNKKKKPLCRNQRGTAPKDPDMVLRSAIPTTQLYLSRLHHSMTVEDVVEYIQEQTGWTLRVERCPDNVMEPAPQTTYNSSCSATPTSRLSMSSLSALVYI</sequence>
<protein>
    <submittedName>
        <fullName evidence="2">Uncharacterized protein</fullName>
    </submittedName>
</protein>
<accession>A0A9P0IBN8</accession>
<gene>
    <name evidence="2" type="ORF">SPLIT_LOCUS9119</name>
</gene>
<dbReference type="EMBL" id="LR824534">
    <property type="protein sequence ID" value="CAH1643765.1"/>
    <property type="molecule type" value="Genomic_DNA"/>
</dbReference>
<evidence type="ECO:0000313" key="3">
    <source>
        <dbReference type="Proteomes" id="UP001153321"/>
    </source>
</evidence>
<organism evidence="2 3">
    <name type="scientific">Spodoptera littoralis</name>
    <name type="common">Egyptian cotton leafworm</name>
    <dbReference type="NCBI Taxonomy" id="7109"/>
    <lineage>
        <taxon>Eukaryota</taxon>
        <taxon>Metazoa</taxon>
        <taxon>Ecdysozoa</taxon>
        <taxon>Arthropoda</taxon>
        <taxon>Hexapoda</taxon>
        <taxon>Insecta</taxon>
        <taxon>Pterygota</taxon>
        <taxon>Neoptera</taxon>
        <taxon>Endopterygota</taxon>
        <taxon>Lepidoptera</taxon>
        <taxon>Glossata</taxon>
        <taxon>Ditrysia</taxon>
        <taxon>Noctuoidea</taxon>
        <taxon>Noctuidae</taxon>
        <taxon>Amphipyrinae</taxon>
        <taxon>Spodoptera</taxon>
    </lineage>
</organism>
<proteinExistence type="predicted"/>
<feature type="compositionally biased region" description="Basic and acidic residues" evidence="1">
    <location>
        <begin position="226"/>
        <end position="249"/>
    </location>
</feature>
<dbReference type="Proteomes" id="UP001153321">
    <property type="component" value="Chromosome 3"/>
</dbReference>